<evidence type="ECO:0000313" key="5">
    <source>
        <dbReference type="EMBL" id="CDN86360.1"/>
    </source>
</evidence>
<dbReference type="InterPro" id="IPR000524">
    <property type="entry name" value="Tscrpt_reg_HTH_GntR"/>
</dbReference>
<evidence type="ECO:0000259" key="4">
    <source>
        <dbReference type="PROSITE" id="PS50949"/>
    </source>
</evidence>
<dbReference type="Gene3D" id="1.10.10.10">
    <property type="entry name" value="Winged helix-like DNA-binding domain superfamily/Winged helix DNA-binding domain"/>
    <property type="match status" value="1"/>
</dbReference>
<dbReference type="Proteomes" id="UP000028878">
    <property type="component" value="Unassembled WGS sequence"/>
</dbReference>
<accession>A0A1L1PAA7</accession>
<dbReference type="InterPro" id="IPR011711">
    <property type="entry name" value="GntR_C"/>
</dbReference>
<reference evidence="6" key="1">
    <citation type="submission" date="2014-11" db="EMBL/GenBank/DDBJ databases">
        <title>Draft genome sequence of Hydrogenophaga intermedia S1.</title>
        <authorList>
            <person name="Gan H.M."/>
            <person name="Chew T.H."/>
            <person name="Stolz A."/>
        </authorList>
    </citation>
    <scope>NUCLEOTIDE SEQUENCE [LARGE SCALE GENOMIC DNA]</scope>
    <source>
        <strain evidence="6">S1</strain>
    </source>
</reference>
<evidence type="ECO:0000313" key="6">
    <source>
        <dbReference type="Proteomes" id="UP000028878"/>
    </source>
</evidence>
<keyword evidence="3" id="KW-0804">Transcription</keyword>
<keyword evidence="2" id="KW-0238">DNA-binding</keyword>
<dbReference type="Gene3D" id="1.20.120.530">
    <property type="entry name" value="GntR ligand-binding domain-like"/>
    <property type="match status" value="1"/>
</dbReference>
<dbReference type="InterPro" id="IPR036390">
    <property type="entry name" value="WH_DNA-bd_sf"/>
</dbReference>
<evidence type="ECO:0000256" key="1">
    <source>
        <dbReference type="ARBA" id="ARBA00023015"/>
    </source>
</evidence>
<dbReference type="SUPFAM" id="SSF48008">
    <property type="entry name" value="GntR ligand-binding domain-like"/>
    <property type="match status" value="1"/>
</dbReference>
<gene>
    <name evidence="5" type="ORF">BN948_00761</name>
</gene>
<dbReference type="AlphaFoldDB" id="A0A1L1PAA7"/>
<dbReference type="GO" id="GO:0003677">
    <property type="term" value="F:DNA binding"/>
    <property type="evidence" value="ECO:0007669"/>
    <property type="project" value="UniProtKB-KW"/>
</dbReference>
<dbReference type="InterPro" id="IPR036388">
    <property type="entry name" value="WH-like_DNA-bd_sf"/>
</dbReference>
<keyword evidence="6" id="KW-1185">Reference proteome</keyword>
<dbReference type="RefSeq" id="WP_009517289.1">
    <property type="nucleotide sequence ID" value="NZ_CCAE010000003.1"/>
</dbReference>
<protein>
    <submittedName>
        <fullName evidence="5">Transcriptional regulator</fullName>
    </submittedName>
</protein>
<dbReference type="PANTHER" id="PTHR43537">
    <property type="entry name" value="TRANSCRIPTIONAL REGULATOR, GNTR FAMILY"/>
    <property type="match status" value="1"/>
</dbReference>
<organism evidence="5 6">
    <name type="scientific">Hydrogenophaga intermedia</name>
    <dbReference type="NCBI Taxonomy" id="65786"/>
    <lineage>
        <taxon>Bacteria</taxon>
        <taxon>Pseudomonadati</taxon>
        <taxon>Pseudomonadota</taxon>
        <taxon>Betaproteobacteria</taxon>
        <taxon>Burkholderiales</taxon>
        <taxon>Comamonadaceae</taxon>
        <taxon>Hydrogenophaga</taxon>
    </lineage>
</organism>
<feature type="domain" description="HTH gntR-type" evidence="4">
    <location>
        <begin position="7"/>
        <end position="74"/>
    </location>
</feature>
<dbReference type="PANTHER" id="PTHR43537:SF20">
    <property type="entry name" value="HTH-TYPE TRANSCRIPTIONAL REPRESSOR GLAR"/>
    <property type="match status" value="1"/>
</dbReference>
<keyword evidence="1" id="KW-0805">Transcription regulation</keyword>
<dbReference type="EMBL" id="CCAE010000003">
    <property type="protein sequence ID" value="CDN86360.1"/>
    <property type="molecule type" value="Genomic_DNA"/>
</dbReference>
<dbReference type="SMART" id="SM00345">
    <property type="entry name" value="HTH_GNTR"/>
    <property type="match status" value="1"/>
</dbReference>
<name>A0A1L1PAA7_HYDIT</name>
<evidence type="ECO:0000256" key="3">
    <source>
        <dbReference type="ARBA" id="ARBA00023163"/>
    </source>
</evidence>
<dbReference type="SUPFAM" id="SSF46785">
    <property type="entry name" value="Winged helix' DNA-binding domain"/>
    <property type="match status" value="1"/>
</dbReference>
<dbReference type="InterPro" id="IPR008920">
    <property type="entry name" value="TF_FadR/GntR_C"/>
</dbReference>
<evidence type="ECO:0000256" key="2">
    <source>
        <dbReference type="ARBA" id="ARBA00023125"/>
    </source>
</evidence>
<dbReference type="SMART" id="SM00895">
    <property type="entry name" value="FCD"/>
    <property type="match status" value="1"/>
</dbReference>
<dbReference type="GO" id="GO:0003700">
    <property type="term" value="F:DNA-binding transcription factor activity"/>
    <property type="evidence" value="ECO:0007669"/>
    <property type="project" value="InterPro"/>
</dbReference>
<sequence>MNTPPKLTQADTVCQRIRTEILQGVLLPGEKLNIKALEQRFEVSLGAIREALSRLGAEGLVVAEAHRGYHVTPVSRDELLDLTHTRVEIEGLCLRKAIAQGDVEWESRIVAAAHRMERLQEQASDQEARRSSAWNQAHAEFHIALVDACQSPWLLRMRETLYAQSERYRLMSVPLDTDHHRDVRGEHRRLMDAVLRRDADEAVRAVREHFFATVDIILRSPRLQ</sequence>
<dbReference type="PROSITE" id="PS50949">
    <property type="entry name" value="HTH_GNTR"/>
    <property type="match status" value="1"/>
</dbReference>
<dbReference type="Pfam" id="PF07729">
    <property type="entry name" value="FCD"/>
    <property type="match status" value="1"/>
</dbReference>
<dbReference type="Pfam" id="PF00392">
    <property type="entry name" value="GntR"/>
    <property type="match status" value="1"/>
</dbReference>
<proteinExistence type="predicted"/>